<feature type="coiled-coil region" evidence="1">
    <location>
        <begin position="36"/>
        <end position="74"/>
    </location>
</feature>
<organism evidence="2 3">
    <name type="scientific">Candidatus Manganitrophus noduliformans</name>
    <dbReference type="NCBI Taxonomy" id="2606439"/>
    <lineage>
        <taxon>Bacteria</taxon>
        <taxon>Pseudomonadati</taxon>
        <taxon>Nitrospirota</taxon>
        <taxon>Nitrospiria</taxon>
        <taxon>Candidatus Troglogloeales</taxon>
        <taxon>Candidatus Manganitrophaceae</taxon>
        <taxon>Candidatus Manganitrophus</taxon>
    </lineage>
</organism>
<dbReference type="RefSeq" id="WP_168062745.1">
    <property type="nucleotide sequence ID" value="NZ_VTOW01000004.1"/>
</dbReference>
<dbReference type="Proteomes" id="UP000534783">
    <property type="component" value="Unassembled WGS sequence"/>
</dbReference>
<comment type="caution">
    <text evidence="2">The sequence shown here is derived from an EMBL/GenBank/DDBJ whole genome shotgun (WGS) entry which is preliminary data.</text>
</comment>
<reference evidence="2 3" key="1">
    <citation type="journal article" date="2020" name="Nature">
        <title>Bacterial chemolithoautotrophy via manganese oxidation.</title>
        <authorList>
            <person name="Yu H."/>
            <person name="Leadbetter J.R."/>
        </authorList>
    </citation>
    <scope>NUCLEOTIDE SEQUENCE [LARGE SCALE GENOMIC DNA]</scope>
    <source>
        <strain evidence="2 3">Mn-1</strain>
    </source>
</reference>
<proteinExistence type="predicted"/>
<dbReference type="EMBL" id="VTOW01000004">
    <property type="protein sequence ID" value="NKE72809.1"/>
    <property type="molecule type" value="Genomic_DNA"/>
</dbReference>
<dbReference type="AlphaFoldDB" id="A0A7X6DT12"/>
<name>A0A7X6DT12_9BACT</name>
<sequence length="276" mass="30266">MELIPWFPALTTTGLLAAALWLGRNLIATRLTKSVEHEFNTKLETLRAQLRDSEERLKAELRAKEAEISALRSGALSALASRQAALDKRRLEAVDQLWSSVSALAPARALAATMSVIKFETAAPLAEKDPKTRQFFEMIGAGFDPRTLDQSGAAKARPFVSPMVWAIFSAMQAVTVHSVMRWQVLKGGLGSRDFADHEAINKLIKTALPHYAEYIDKNGPSVYYYILEALDSQLIAEIQKMLTGAEADKASIVQAAEILRQSNEVLKEVKAGEGTA</sequence>
<protein>
    <submittedName>
        <fullName evidence="2">Uncharacterized protein</fullName>
    </submittedName>
</protein>
<evidence type="ECO:0000313" key="3">
    <source>
        <dbReference type="Proteomes" id="UP000534783"/>
    </source>
</evidence>
<evidence type="ECO:0000256" key="1">
    <source>
        <dbReference type="SAM" id="Coils"/>
    </source>
</evidence>
<accession>A0A7X6DT12</accession>
<keyword evidence="1" id="KW-0175">Coiled coil</keyword>
<gene>
    <name evidence="2" type="ORF">MNODULE_18830</name>
</gene>
<keyword evidence="3" id="KW-1185">Reference proteome</keyword>
<evidence type="ECO:0000313" key="2">
    <source>
        <dbReference type="EMBL" id="NKE72809.1"/>
    </source>
</evidence>